<gene>
    <name evidence="1" type="ORF">GCM10011274_42010</name>
</gene>
<sequence>MQHDQIEEFSHRQMLSIETISNLTDQESSLGDDLVQIVTCLDFVLDYQRPYLCLTVAFYVSLAGHFSQTDGQDITSM</sequence>
<evidence type="ECO:0000313" key="1">
    <source>
        <dbReference type="EMBL" id="GGZ79708.1"/>
    </source>
</evidence>
<reference evidence="1" key="2">
    <citation type="submission" date="2020-09" db="EMBL/GenBank/DDBJ databases">
        <authorList>
            <person name="Sun Q."/>
            <person name="Kim S."/>
        </authorList>
    </citation>
    <scope>NUCLEOTIDE SEQUENCE</scope>
    <source>
        <strain evidence="1">KCTC 32337</strain>
    </source>
</reference>
<proteinExistence type="predicted"/>
<dbReference type="Proteomes" id="UP000622604">
    <property type="component" value="Unassembled WGS sequence"/>
</dbReference>
<accession>A0A8H9M2W6</accession>
<dbReference type="EMBL" id="BMZC01000016">
    <property type="protein sequence ID" value="GGZ79708.1"/>
    <property type="molecule type" value="Genomic_DNA"/>
</dbReference>
<dbReference type="AlphaFoldDB" id="A0A8H9M2W6"/>
<evidence type="ECO:0000313" key="2">
    <source>
        <dbReference type="Proteomes" id="UP000622604"/>
    </source>
</evidence>
<comment type="caution">
    <text evidence="1">The sequence shown here is derived from an EMBL/GenBank/DDBJ whole genome shotgun (WGS) entry which is preliminary data.</text>
</comment>
<reference evidence="1" key="1">
    <citation type="journal article" date="2014" name="Int. J. Syst. Evol. Microbiol.">
        <title>Complete genome sequence of Corynebacterium casei LMG S-19264T (=DSM 44701T), isolated from a smear-ripened cheese.</title>
        <authorList>
            <consortium name="US DOE Joint Genome Institute (JGI-PGF)"/>
            <person name="Walter F."/>
            <person name="Albersmeier A."/>
            <person name="Kalinowski J."/>
            <person name="Ruckert C."/>
        </authorList>
    </citation>
    <scope>NUCLEOTIDE SEQUENCE</scope>
    <source>
        <strain evidence="1">KCTC 32337</strain>
    </source>
</reference>
<name>A0A8H9M2W6_9ALTE</name>
<protein>
    <submittedName>
        <fullName evidence="1">Uncharacterized protein</fullName>
    </submittedName>
</protein>
<organism evidence="1 2">
    <name type="scientific">Paraglaciecola chathamensis</name>
    <dbReference type="NCBI Taxonomy" id="368405"/>
    <lineage>
        <taxon>Bacteria</taxon>
        <taxon>Pseudomonadati</taxon>
        <taxon>Pseudomonadota</taxon>
        <taxon>Gammaproteobacteria</taxon>
        <taxon>Alteromonadales</taxon>
        <taxon>Alteromonadaceae</taxon>
        <taxon>Paraglaciecola</taxon>
    </lineage>
</organism>